<organism evidence="1 2">
    <name type="scientific">Paramecium primaurelia</name>
    <dbReference type="NCBI Taxonomy" id="5886"/>
    <lineage>
        <taxon>Eukaryota</taxon>
        <taxon>Sar</taxon>
        <taxon>Alveolata</taxon>
        <taxon>Ciliophora</taxon>
        <taxon>Intramacronucleata</taxon>
        <taxon>Oligohymenophorea</taxon>
        <taxon>Peniculida</taxon>
        <taxon>Parameciidae</taxon>
        <taxon>Paramecium</taxon>
    </lineage>
</organism>
<reference evidence="1" key="1">
    <citation type="submission" date="2021-01" db="EMBL/GenBank/DDBJ databases">
        <authorList>
            <consortium name="Genoscope - CEA"/>
            <person name="William W."/>
        </authorList>
    </citation>
    <scope>NUCLEOTIDE SEQUENCE</scope>
</reference>
<accession>A0A8S1JPE7</accession>
<dbReference type="EMBL" id="CAJJDM010000001">
    <property type="protein sequence ID" value="CAD8043309.1"/>
    <property type="molecule type" value="Genomic_DNA"/>
</dbReference>
<proteinExistence type="predicted"/>
<comment type="caution">
    <text evidence="1">The sequence shown here is derived from an EMBL/GenBank/DDBJ whole genome shotgun (WGS) entry which is preliminary data.</text>
</comment>
<dbReference type="PANTHER" id="PTHR21580:SF28">
    <property type="entry name" value="BOREALIN N-TERMINAL DOMAIN-CONTAINING PROTEIN-RELATED"/>
    <property type="match status" value="1"/>
</dbReference>
<protein>
    <submittedName>
        <fullName evidence="1">Uncharacterized protein</fullName>
    </submittedName>
</protein>
<sequence>MNTAKFHNRSLSYSKLKSTNRILNGQFSEPNQLSSSILLQTHEQHSFPKAKRFPSVSRESTPKMLLLNDTKTKRSTSFGFGTKLIKPLDLERRDRLNPAPGDYQLKALQSTKSFSFGNKLAKIERQDVPGPGQYQFKLLSKTPQFSIYGKIIDKQVLPKQQASFVTYNPKEALTLNQRFNKISFGIGDRPKQTFNEQIPGPGSYQCKSLFDLICERRKQKVST</sequence>
<dbReference type="Pfam" id="PF07004">
    <property type="entry name" value="SHIPPO-rpt"/>
    <property type="match status" value="2"/>
</dbReference>
<dbReference type="InterPro" id="IPR010736">
    <property type="entry name" value="SHIPPO-rpt"/>
</dbReference>
<dbReference type="OMA" id="THEQHSF"/>
<dbReference type="PANTHER" id="PTHR21580">
    <property type="entry name" value="SHIPPO-1-RELATED"/>
    <property type="match status" value="1"/>
</dbReference>
<dbReference type="AlphaFoldDB" id="A0A8S1JPE7"/>
<keyword evidence="2" id="KW-1185">Reference proteome</keyword>
<evidence type="ECO:0000313" key="1">
    <source>
        <dbReference type="EMBL" id="CAD8043309.1"/>
    </source>
</evidence>
<dbReference type="Proteomes" id="UP000688137">
    <property type="component" value="Unassembled WGS sequence"/>
</dbReference>
<gene>
    <name evidence="1" type="ORF">PPRIM_AZ9-3.1.T0040533</name>
</gene>
<evidence type="ECO:0000313" key="2">
    <source>
        <dbReference type="Proteomes" id="UP000688137"/>
    </source>
</evidence>
<dbReference type="InterPro" id="IPR051291">
    <property type="entry name" value="CIMAP"/>
</dbReference>
<name>A0A8S1JPE7_PARPR</name>